<reference evidence="1 2" key="1">
    <citation type="submission" date="2021-04" db="EMBL/GenBank/DDBJ databases">
        <title>Chitinophaga sp. nov., isolated from the rhizosphere soil.</title>
        <authorList>
            <person name="He S."/>
        </authorList>
    </citation>
    <scope>NUCLEOTIDE SEQUENCE [LARGE SCALE GENOMIC DNA]</scope>
    <source>
        <strain evidence="1 2">2R12</strain>
    </source>
</reference>
<gene>
    <name evidence="1" type="ORF">KE626_23405</name>
</gene>
<keyword evidence="2" id="KW-1185">Reference proteome</keyword>
<protein>
    <recommendedName>
        <fullName evidence="3">DUF4240 domain-containing protein</fullName>
    </recommendedName>
</protein>
<organism evidence="1 2">
    <name type="scientific">Chitinophaga hostae</name>
    <dbReference type="NCBI Taxonomy" id="2831022"/>
    <lineage>
        <taxon>Bacteria</taxon>
        <taxon>Pseudomonadati</taxon>
        <taxon>Bacteroidota</taxon>
        <taxon>Chitinophagia</taxon>
        <taxon>Chitinophagales</taxon>
        <taxon>Chitinophagaceae</taxon>
        <taxon>Chitinophaga</taxon>
    </lineage>
</organism>
<proteinExistence type="predicted"/>
<comment type="caution">
    <text evidence="1">The sequence shown here is derived from an EMBL/GenBank/DDBJ whole genome shotgun (WGS) entry which is preliminary data.</text>
</comment>
<sequence length="170" mass="19655">MAEEIYGIDKDHAHPRATELIPEDFFWDCMDELAPFGSEEGDVALADFREWRRFNRTTPLMEYLKSVVESLGNMRFEDYNEELLDRDQMKCQLEDPSFNHDYYIFALDTTIIAAGFGQLVDEGTIDAAIRPVVSIALERQIAWSLLSESCSYAEQHIGYLNIMQRALEEI</sequence>
<dbReference type="PROSITE" id="PS00725">
    <property type="entry name" value="GERMIN"/>
    <property type="match status" value="1"/>
</dbReference>
<name>A0ABS5J4Z0_9BACT</name>
<dbReference type="InterPro" id="IPR019780">
    <property type="entry name" value="Germin_Mn-BS"/>
</dbReference>
<dbReference type="EMBL" id="JAGTXB010000013">
    <property type="protein sequence ID" value="MBS0030292.1"/>
    <property type="molecule type" value="Genomic_DNA"/>
</dbReference>
<evidence type="ECO:0008006" key="3">
    <source>
        <dbReference type="Google" id="ProtNLM"/>
    </source>
</evidence>
<accession>A0ABS5J4Z0</accession>
<dbReference type="Proteomes" id="UP000676386">
    <property type="component" value="Unassembled WGS sequence"/>
</dbReference>
<evidence type="ECO:0000313" key="1">
    <source>
        <dbReference type="EMBL" id="MBS0030292.1"/>
    </source>
</evidence>
<dbReference type="RefSeq" id="WP_211975427.1">
    <property type="nucleotide sequence ID" value="NZ_CBFHAM010000004.1"/>
</dbReference>
<evidence type="ECO:0000313" key="2">
    <source>
        <dbReference type="Proteomes" id="UP000676386"/>
    </source>
</evidence>